<evidence type="ECO:0000313" key="2">
    <source>
        <dbReference type="Proteomes" id="UP000077248"/>
    </source>
</evidence>
<dbReference type="AlphaFoldDB" id="A0A177DGH7"/>
<proteinExistence type="predicted"/>
<gene>
    <name evidence="1" type="ORF">CC77DRAFT_198530</name>
</gene>
<protein>
    <submittedName>
        <fullName evidence="1">Uncharacterized protein</fullName>
    </submittedName>
</protein>
<dbReference type="EMBL" id="KV441483">
    <property type="protein sequence ID" value="OAG18518.1"/>
    <property type="molecule type" value="Genomic_DNA"/>
</dbReference>
<sequence length="202" mass="22303">MVAVIQSSWSRLTRQPSLARPAATPTSQVPTIVFSSSFNTPVQAFTVCSPAWLVNYFLFASHTARCSPNVASLHHFPPTSPPALIQPGCHRIADHTTPTCTLVSIFGRSELTSSSHGRHCSSPLDSYNRAFLSSLPVGKCMRLQIYHPSHFLSGLGPNASFVSACTPARPVRSKTLYREERQRTFRPLSYRNADVRLFETIS</sequence>
<dbReference type="Proteomes" id="UP000077248">
    <property type="component" value="Unassembled WGS sequence"/>
</dbReference>
<name>A0A177DGH7_ALTAL</name>
<dbReference type="RefSeq" id="XP_018383939.1">
    <property type="nucleotide sequence ID" value="XM_018530575.1"/>
</dbReference>
<accession>A0A177DGH7</accession>
<dbReference type="VEuPathDB" id="FungiDB:CC77DRAFT_198530"/>
<dbReference type="GeneID" id="29116169"/>
<reference evidence="1 2" key="1">
    <citation type="submission" date="2016-05" db="EMBL/GenBank/DDBJ databases">
        <title>Comparative analysis of secretome profiles of manganese(II)-oxidizing ascomycete fungi.</title>
        <authorList>
            <consortium name="DOE Joint Genome Institute"/>
            <person name="Zeiner C.A."/>
            <person name="Purvine S.O."/>
            <person name="Zink E.M."/>
            <person name="Wu S."/>
            <person name="Pasa-Tolic L."/>
            <person name="Chaput D.L."/>
            <person name="Haridas S."/>
            <person name="Grigoriev I.V."/>
            <person name="Santelli C.M."/>
            <person name="Hansel C.M."/>
        </authorList>
    </citation>
    <scope>NUCLEOTIDE SEQUENCE [LARGE SCALE GENOMIC DNA]</scope>
    <source>
        <strain evidence="1 2">SRC1lrK2f</strain>
    </source>
</reference>
<keyword evidence="2" id="KW-1185">Reference proteome</keyword>
<organism evidence="1 2">
    <name type="scientific">Alternaria alternata</name>
    <name type="common">Alternaria rot fungus</name>
    <name type="synonym">Torula alternata</name>
    <dbReference type="NCBI Taxonomy" id="5599"/>
    <lineage>
        <taxon>Eukaryota</taxon>
        <taxon>Fungi</taxon>
        <taxon>Dikarya</taxon>
        <taxon>Ascomycota</taxon>
        <taxon>Pezizomycotina</taxon>
        <taxon>Dothideomycetes</taxon>
        <taxon>Pleosporomycetidae</taxon>
        <taxon>Pleosporales</taxon>
        <taxon>Pleosporineae</taxon>
        <taxon>Pleosporaceae</taxon>
        <taxon>Alternaria</taxon>
        <taxon>Alternaria sect. Alternaria</taxon>
        <taxon>Alternaria alternata complex</taxon>
    </lineage>
</organism>
<dbReference type="KEGG" id="aalt:CC77DRAFT_198530"/>
<evidence type="ECO:0000313" key="1">
    <source>
        <dbReference type="EMBL" id="OAG18518.1"/>
    </source>
</evidence>